<dbReference type="RefSeq" id="WP_151894250.1">
    <property type="nucleotide sequence ID" value="NZ_BKCF01000003.1"/>
</dbReference>
<gene>
    <name evidence="1" type="ORF">ULMS_18260</name>
</gene>
<keyword evidence="2" id="KW-1185">Reference proteome</keyword>
<proteinExistence type="predicted"/>
<comment type="caution">
    <text evidence="1">The sequence shown here is derived from an EMBL/GenBank/DDBJ whole genome shotgun (WGS) entry which is preliminary data.</text>
</comment>
<accession>A0A5J4FY81</accession>
<name>A0A5J4FY81_9FLAO</name>
<evidence type="ECO:0000313" key="2">
    <source>
        <dbReference type="Proteomes" id="UP000326994"/>
    </source>
</evidence>
<dbReference type="EMBL" id="BKCF01000003">
    <property type="protein sequence ID" value="GEQ86318.1"/>
    <property type="molecule type" value="Genomic_DNA"/>
</dbReference>
<dbReference type="AlphaFoldDB" id="A0A5J4FY81"/>
<dbReference type="OrthoDB" id="1449138at2"/>
<organism evidence="1 2">
    <name type="scientific">Patiriisocius marinistellae</name>
    <dbReference type="NCBI Taxonomy" id="2494560"/>
    <lineage>
        <taxon>Bacteria</taxon>
        <taxon>Pseudomonadati</taxon>
        <taxon>Bacteroidota</taxon>
        <taxon>Flavobacteriia</taxon>
        <taxon>Flavobacteriales</taxon>
        <taxon>Flavobacteriaceae</taxon>
        <taxon>Patiriisocius</taxon>
    </lineage>
</organism>
<dbReference type="Proteomes" id="UP000326994">
    <property type="component" value="Unassembled WGS sequence"/>
</dbReference>
<protein>
    <submittedName>
        <fullName evidence="1">Uncharacterized protein</fullName>
    </submittedName>
</protein>
<evidence type="ECO:0000313" key="1">
    <source>
        <dbReference type="EMBL" id="GEQ86318.1"/>
    </source>
</evidence>
<reference evidence="1 2" key="1">
    <citation type="submission" date="2019-08" db="EMBL/GenBank/DDBJ databases">
        <title>Ulvibacter marinistellae sp. nov., isolated from a starfish, Patiria pectinifera.</title>
        <authorList>
            <person name="Kawano K."/>
            <person name="Ushijima N."/>
            <person name="Kihara M."/>
            <person name="Itoh H."/>
        </authorList>
    </citation>
    <scope>NUCLEOTIDE SEQUENCE [LARGE SCALE GENOMIC DNA]</scope>
    <source>
        <strain evidence="1 2">KK4</strain>
    </source>
</reference>
<sequence>MIKTKLIITSLIAQFFVLVILFPSVIQFAHIFEGHDHNYCGVVETHLHEDSTDCDLLKFISTTYHFDEHHIDIIIPIDNYNNQEYYYTYLIKENRSQSNYLRGPPFFQQES</sequence>